<evidence type="ECO:0000313" key="10">
    <source>
        <dbReference type="Proteomes" id="UP000077266"/>
    </source>
</evidence>
<dbReference type="EC" id="3.6.5.-" evidence="7"/>
<dbReference type="InterPro" id="IPR027417">
    <property type="entry name" value="P-loop_NTPase"/>
</dbReference>
<protein>
    <recommendedName>
        <fullName evidence="7">GPN-loop GTPase</fullName>
        <ecNumber evidence="7">3.6.5.-</ecNumber>
    </recommendedName>
</protein>
<dbReference type="PANTHER" id="PTHR21231">
    <property type="entry name" value="XPA-BINDING PROTEIN 1-RELATED"/>
    <property type="match status" value="1"/>
</dbReference>
<evidence type="ECO:0000256" key="4">
    <source>
        <dbReference type="ARBA" id="ARBA00022741"/>
    </source>
</evidence>
<comment type="similarity">
    <text evidence="1 7">Belongs to the GPN-loop GTPase family.</text>
</comment>
<feature type="compositionally biased region" description="Basic and acidic residues" evidence="8">
    <location>
        <begin position="346"/>
        <end position="374"/>
    </location>
</feature>
<dbReference type="SUPFAM" id="SSF52540">
    <property type="entry name" value="P-loop containing nucleoside triphosphate hydrolases"/>
    <property type="match status" value="1"/>
</dbReference>
<feature type="region of interest" description="Disordered" evidence="8">
    <location>
        <begin position="317"/>
        <end position="374"/>
    </location>
</feature>
<accession>A0A165M2R7</accession>
<organism evidence="9 10">
    <name type="scientific">Exidia glandulosa HHB12029</name>
    <dbReference type="NCBI Taxonomy" id="1314781"/>
    <lineage>
        <taxon>Eukaryota</taxon>
        <taxon>Fungi</taxon>
        <taxon>Dikarya</taxon>
        <taxon>Basidiomycota</taxon>
        <taxon>Agaricomycotina</taxon>
        <taxon>Agaricomycetes</taxon>
        <taxon>Auriculariales</taxon>
        <taxon>Exidiaceae</taxon>
        <taxon>Exidia</taxon>
    </lineage>
</organism>
<keyword evidence="3" id="KW-0597">Phosphoprotein</keyword>
<evidence type="ECO:0000256" key="8">
    <source>
        <dbReference type="SAM" id="MobiDB-lite"/>
    </source>
</evidence>
<dbReference type="InterPro" id="IPR004130">
    <property type="entry name" value="Gpn"/>
</dbReference>
<keyword evidence="10" id="KW-1185">Reference proteome</keyword>
<dbReference type="GO" id="GO:0003924">
    <property type="term" value="F:GTPase activity"/>
    <property type="evidence" value="ECO:0007669"/>
    <property type="project" value="InterPro"/>
</dbReference>
<dbReference type="InParanoid" id="A0A165M2R7"/>
<keyword evidence="4 7" id="KW-0547">Nucleotide-binding</keyword>
<dbReference type="GO" id="GO:0005737">
    <property type="term" value="C:cytoplasm"/>
    <property type="evidence" value="ECO:0007669"/>
    <property type="project" value="UniProtKB-SubCell"/>
</dbReference>
<dbReference type="Pfam" id="PF03029">
    <property type="entry name" value="ATP_bind_1"/>
    <property type="match status" value="1"/>
</dbReference>
<evidence type="ECO:0000313" key="9">
    <source>
        <dbReference type="EMBL" id="KZV98683.1"/>
    </source>
</evidence>
<gene>
    <name evidence="9" type="ORF">EXIGLDRAFT_727395</name>
</gene>
<sequence length="374" mass="41208">MSSSEPGPSTAPSAALLDEASKKPTVIITIGMAGSGKTTFVQRLNSHLHASGTPPYIINLDPAVTHMPFEANIDIRDTVDYAQVMKQYRLGPNGGIMTSLNLFTTKFDQVLSLVEKRADELQHVVLDTPGQIEIFTWSASGAIITDAVASTFPTVVAYIVDTPRCAAPATFMSNMLYACSILYKTRLPLLVVFNKTDAHPGGHAFAEEWMRDFEAFQAALASSAHRDADGEPTYMNSLMNSMSLVLDEFYSHLKSVGVSALTGDSIGDFFEAVKGAREEYFKEYLPELERVTKERDAKLAEKQSDSLSRFMSDLAVSAPQPAAGPSWNEEMDEEDEEEETDDIYGDDPRLLDIRRAQKAKAGERDSEFRWPRPG</sequence>
<keyword evidence="2 7" id="KW-0963">Cytoplasm</keyword>
<dbReference type="GO" id="GO:0005634">
    <property type="term" value="C:nucleus"/>
    <property type="evidence" value="ECO:0007669"/>
    <property type="project" value="UniProtKB-SubCell"/>
</dbReference>
<dbReference type="EMBL" id="KV425916">
    <property type="protein sequence ID" value="KZV98683.1"/>
    <property type="molecule type" value="Genomic_DNA"/>
</dbReference>
<dbReference type="FunCoup" id="A0A165M2R7">
    <property type="interactions" value="644"/>
</dbReference>
<dbReference type="PANTHER" id="PTHR21231:SF8">
    <property type="entry name" value="GPN-LOOP GTPASE 1"/>
    <property type="match status" value="1"/>
</dbReference>
<evidence type="ECO:0000256" key="6">
    <source>
        <dbReference type="ARBA" id="ARBA00023134"/>
    </source>
</evidence>
<name>A0A165M2R7_EXIGL</name>
<dbReference type="FunFam" id="3.40.50.300:FF:000579">
    <property type="entry name" value="GPN-loop GTPase"/>
    <property type="match status" value="1"/>
</dbReference>
<comment type="subunit">
    <text evidence="7">Binds to RNA polymerase II.</text>
</comment>
<evidence type="ECO:0000256" key="2">
    <source>
        <dbReference type="ARBA" id="ARBA00022490"/>
    </source>
</evidence>
<evidence type="ECO:0000256" key="1">
    <source>
        <dbReference type="ARBA" id="ARBA00005290"/>
    </source>
</evidence>
<dbReference type="Proteomes" id="UP000077266">
    <property type="component" value="Unassembled WGS sequence"/>
</dbReference>
<evidence type="ECO:0000256" key="3">
    <source>
        <dbReference type="ARBA" id="ARBA00022553"/>
    </source>
</evidence>
<evidence type="ECO:0000256" key="5">
    <source>
        <dbReference type="ARBA" id="ARBA00022801"/>
    </source>
</evidence>
<dbReference type="OrthoDB" id="243313at2759"/>
<proteinExistence type="inferred from homology"/>
<reference evidence="9 10" key="1">
    <citation type="journal article" date="2016" name="Mol. Biol. Evol.">
        <title>Comparative Genomics of Early-Diverging Mushroom-Forming Fungi Provides Insights into the Origins of Lignocellulose Decay Capabilities.</title>
        <authorList>
            <person name="Nagy L.G."/>
            <person name="Riley R."/>
            <person name="Tritt A."/>
            <person name="Adam C."/>
            <person name="Daum C."/>
            <person name="Floudas D."/>
            <person name="Sun H."/>
            <person name="Yadav J.S."/>
            <person name="Pangilinan J."/>
            <person name="Larsson K.H."/>
            <person name="Matsuura K."/>
            <person name="Barry K."/>
            <person name="Labutti K."/>
            <person name="Kuo R."/>
            <person name="Ohm R.A."/>
            <person name="Bhattacharya S.S."/>
            <person name="Shirouzu T."/>
            <person name="Yoshinaga Y."/>
            <person name="Martin F.M."/>
            <person name="Grigoriev I.V."/>
            <person name="Hibbett D.S."/>
        </authorList>
    </citation>
    <scope>NUCLEOTIDE SEQUENCE [LARGE SCALE GENOMIC DNA]</scope>
    <source>
        <strain evidence="9 10">HHB12029</strain>
    </source>
</reference>
<dbReference type="AlphaFoldDB" id="A0A165M2R7"/>
<dbReference type="Gene3D" id="3.40.50.300">
    <property type="entry name" value="P-loop containing nucleotide triphosphate hydrolases"/>
    <property type="match status" value="1"/>
</dbReference>
<evidence type="ECO:0000256" key="7">
    <source>
        <dbReference type="RuleBase" id="RU365059"/>
    </source>
</evidence>
<dbReference type="InterPro" id="IPR030230">
    <property type="entry name" value="Gpn1/Npa3/XAB1"/>
</dbReference>
<comment type="function">
    <text evidence="7">Small GTPase required for proper nuclear import of RNA polymerase II (RNAPII). May act at an RNAP assembly step prior to nuclear import.</text>
</comment>
<comment type="subcellular location">
    <subcellularLocation>
        <location evidence="7">Cytoplasm</location>
    </subcellularLocation>
    <subcellularLocation>
        <location evidence="7">Nucleus</location>
    </subcellularLocation>
</comment>
<keyword evidence="5 7" id="KW-0378">Hydrolase</keyword>
<feature type="compositionally biased region" description="Acidic residues" evidence="8">
    <location>
        <begin position="329"/>
        <end position="345"/>
    </location>
</feature>
<keyword evidence="6 7" id="KW-0342">GTP-binding</keyword>
<dbReference type="GO" id="GO:0005525">
    <property type="term" value="F:GTP binding"/>
    <property type="evidence" value="ECO:0007669"/>
    <property type="project" value="UniProtKB-KW"/>
</dbReference>
<dbReference type="STRING" id="1314781.A0A165M2R7"/>
<dbReference type="CDD" id="cd17870">
    <property type="entry name" value="GPN1"/>
    <property type="match status" value="1"/>
</dbReference>